<gene>
    <name evidence="2" type="ORF">AVDCRST_MAG01-01-407</name>
</gene>
<dbReference type="EMBL" id="CADCUW010000061">
    <property type="protein sequence ID" value="CAA9389131.1"/>
    <property type="molecule type" value="Genomic_DNA"/>
</dbReference>
<organism evidence="2">
    <name type="scientific">uncultured Rubrobacteraceae bacterium</name>
    <dbReference type="NCBI Taxonomy" id="349277"/>
    <lineage>
        <taxon>Bacteria</taxon>
        <taxon>Bacillati</taxon>
        <taxon>Actinomycetota</taxon>
        <taxon>Rubrobacteria</taxon>
        <taxon>Rubrobacterales</taxon>
        <taxon>Rubrobacteraceae</taxon>
        <taxon>environmental samples</taxon>
    </lineage>
</organism>
<feature type="compositionally biased region" description="Basic and acidic residues" evidence="1">
    <location>
        <begin position="1"/>
        <end position="13"/>
    </location>
</feature>
<reference evidence="2" key="1">
    <citation type="submission" date="2020-02" db="EMBL/GenBank/DDBJ databases">
        <authorList>
            <person name="Meier V. D."/>
        </authorList>
    </citation>
    <scope>NUCLEOTIDE SEQUENCE</scope>
    <source>
        <strain evidence="2">AVDCRST_MAG01</strain>
    </source>
</reference>
<feature type="non-terminal residue" evidence="2">
    <location>
        <position position="91"/>
    </location>
</feature>
<dbReference type="AlphaFoldDB" id="A0A6J4NMB6"/>
<proteinExistence type="predicted"/>
<feature type="region of interest" description="Disordered" evidence="1">
    <location>
        <begin position="1"/>
        <end position="23"/>
    </location>
</feature>
<feature type="region of interest" description="Disordered" evidence="1">
    <location>
        <begin position="42"/>
        <end position="91"/>
    </location>
</feature>
<evidence type="ECO:0000256" key="1">
    <source>
        <dbReference type="SAM" id="MobiDB-lite"/>
    </source>
</evidence>
<feature type="non-terminal residue" evidence="2">
    <location>
        <position position="1"/>
    </location>
</feature>
<evidence type="ECO:0000313" key="2">
    <source>
        <dbReference type="EMBL" id="CAA9389131.1"/>
    </source>
</evidence>
<accession>A0A6J4NMB6</accession>
<sequence length="91" mass="9992">VPQPGRETDERRQPIPPGLQAVAPKGGALRLHLPLPVPHVRDTAALEERQPEDRLRAVGSRDDLADDGHLFPRHAGDGRRRRRGSGECSVV</sequence>
<feature type="compositionally biased region" description="Basic and acidic residues" evidence="1">
    <location>
        <begin position="42"/>
        <end position="78"/>
    </location>
</feature>
<protein>
    <submittedName>
        <fullName evidence="2">Uncharacterized protein</fullName>
    </submittedName>
</protein>
<name>A0A6J4NMB6_9ACTN</name>